<dbReference type="Proteomes" id="UP000054928">
    <property type="component" value="Unassembled WGS sequence"/>
</dbReference>
<evidence type="ECO:0000313" key="1">
    <source>
        <dbReference type="EMBL" id="CEG36935.1"/>
    </source>
</evidence>
<dbReference type="GeneID" id="36399240"/>
<reference evidence="2" key="1">
    <citation type="submission" date="2014-09" db="EMBL/GenBank/DDBJ databases">
        <authorList>
            <person name="Sharma Rahul"/>
            <person name="Thines Marco"/>
        </authorList>
    </citation>
    <scope>NUCLEOTIDE SEQUENCE [LARGE SCALE GENOMIC DNA]</scope>
</reference>
<sequence length="93" mass="9949">MHSNSVAFFESGVGTFAATEEQPKHSAIVNASSSTSGRSVKSHPLCRVCSQPYSWVEFTNPNSCKVHNNSVALFESGVGTFAATAEQPQQMLI</sequence>
<evidence type="ECO:0000313" key="2">
    <source>
        <dbReference type="Proteomes" id="UP000054928"/>
    </source>
</evidence>
<proteinExistence type="predicted"/>
<keyword evidence="2" id="KW-1185">Reference proteome</keyword>
<name>A0A0P1A9A9_PLAHL</name>
<dbReference type="EMBL" id="CCYD01000252">
    <property type="protein sequence ID" value="CEG36935.1"/>
    <property type="molecule type" value="Genomic_DNA"/>
</dbReference>
<dbReference type="AlphaFoldDB" id="A0A0P1A9A9"/>
<dbReference type="RefSeq" id="XP_024573304.1">
    <property type="nucleotide sequence ID" value="XM_024722204.1"/>
</dbReference>
<protein>
    <submittedName>
        <fullName evidence="1">Uncharacterized protein</fullName>
    </submittedName>
</protein>
<organism evidence="1 2">
    <name type="scientific">Plasmopara halstedii</name>
    <name type="common">Downy mildew of sunflower</name>
    <dbReference type="NCBI Taxonomy" id="4781"/>
    <lineage>
        <taxon>Eukaryota</taxon>
        <taxon>Sar</taxon>
        <taxon>Stramenopiles</taxon>
        <taxon>Oomycota</taxon>
        <taxon>Peronosporomycetes</taxon>
        <taxon>Peronosporales</taxon>
        <taxon>Peronosporaceae</taxon>
        <taxon>Plasmopara</taxon>
    </lineage>
</organism>
<accession>A0A0P1A9A9</accession>